<dbReference type="InterPro" id="IPR000672">
    <property type="entry name" value="THF_DH/CycHdrlase"/>
</dbReference>
<keyword evidence="7" id="KW-0511">Multifunctional enzyme</keyword>
<evidence type="ECO:0000259" key="8">
    <source>
        <dbReference type="Pfam" id="PF00763"/>
    </source>
</evidence>
<comment type="pathway">
    <text evidence="1">One-carbon metabolism; tetrahydrofolate interconversion.</text>
</comment>
<dbReference type="SUPFAM" id="SSF53223">
    <property type="entry name" value="Aminoacid dehydrogenase-like, N-terminal domain"/>
    <property type="match status" value="1"/>
</dbReference>
<dbReference type="GO" id="GO:0004477">
    <property type="term" value="F:methenyltetrahydrofolate cyclohydrolase activity"/>
    <property type="evidence" value="ECO:0007669"/>
    <property type="project" value="TreeGrafter"/>
</dbReference>
<dbReference type="HAMAP" id="MF_01576">
    <property type="entry name" value="THF_DHG_CYH"/>
    <property type="match status" value="1"/>
</dbReference>
<evidence type="ECO:0000256" key="6">
    <source>
        <dbReference type="ARBA" id="ARBA00023002"/>
    </source>
</evidence>
<geneLocation type="mitochondrion" evidence="10"/>
<dbReference type="PANTHER" id="PTHR48099">
    <property type="entry name" value="C-1-TETRAHYDROFOLATE SYNTHASE, CYTOPLASMIC-RELATED"/>
    <property type="match status" value="1"/>
</dbReference>
<reference evidence="10 11" key="1">
    <citation type="submission" date="2018-03" db="EMBL/GenBank/DDBJ databases">
        <authorList>
            <person name="Fogelqvist J."/>
        </authorList>
    </citation>
    <scope>NUCLEOTIDE SEQUENCE [LARGE SCALE GENOMIC DNA]</scope>
</reference>
<comment type="subunit">
    <text evidence="2">Homodimer.</text>
</comment>
<dbReference type="FunFam" id="3.40.50.720:FF:000006">
    <property type="entry name" value="Bifunctional protein FolD"/>
    <property type="match status" value="1"/>
</dbReference>
<gene>
    <name evidence="10" type="ORF">PLBR_LOCUS3169</name>
</gene>
<dbReference type="CDD" id="cd01080">
    <property type="entry name" value="NAD_bind_m-THF_DH_Cyclohyd"/>
    <property type="match status" value="1"/>
</dbReference>
<dbReference type="GO" id="GO:0005829">
    <property type="term" value="C:cytosol"/>
    <property type="evidence" value="ECO:0007669"/>
    <property type="project" value="TreeGrafter"/>
</dbReference>
<feature type="domain" description="Tetrahydrofolate dehydrogenase/cyclohydrolase NAD(P)-binding" evidence="9">
    <location>
        <begin position="236"/>
        <end position="378"/>
    </location>
</feature>
<dbReference type="GO" id="GO:0035999">
    <property type="term" value="P:tetrahydrofolate interconversion"/>
    <property type="evidence" value="ECO:0007669"/>
    <property type="project" value="TreeGrafter"/>
</dbReference>
<evidence type="ECO:0000256" key="5">
    <source>
        <dbReference type="ARBA" id="ARBA00022857"/>
    </source>
</evidence>
<dbReference type="GO" id="GO:0004488">
    <property type="term" value="F:methylenetetrahydrofolate dehydrogenase (NADP+) activity"/>
    <property type="evidence" value="ECO:0007669"/>
    <property type="project" value="InterPro"/>
</dbReference>
<proteinExistence type="inferred from homology"/>
<dbReference type="PRINTS" id="PR00085">
    <property type="entry name" value="THFDHDRGNASE"/>
</dbReference>
<keyword evidence="10" id="KW-0496">Mitochondrion</keyword>
<dbReference type="Pfam" id="PF02882">
    <property type="entry name" value="THF_DHG_CYH_C"/>
    <property type="match status" value="1"/>
</dbReference>
<keyword evidence="6" id="KW-0560">Oxidoreductase</keyword>
<protein>
    <recommendedName>
        <fullName evidence="12">Methenyltetrahydrofolate cyclohydrolase</fullName>
    </recommendedName>
</protein>
<keyword evidence="3" id="KW-0554">One-carbon metabolism</keyword>
<sequence>MGGCTRDAEGGDSGGLIKQAQVFDDYTPMSYRNRFANISTADGPAVDGPYSTPSVRISAPSSNVAFMTSSTRAAQGLRRAGAIVMDGVRVALDVREELANAIRRAGVTPGLATIIVGRDAPSLRYVRNKATAAIAIGCDSFTRMLPESTTERQLLDVIAEFNADPQVHGIIVQLPLPDHIDPGAVLQSIDIGKDVDGFHPLNMGRLAQLKTWTWDSRSALQIVEDEYPAHAPLNAPCAPQACLTLLDKYDVPIEGRIACVVGRSNIVGLPTTLMLMKRGATVVNVSKMTERAAAADLCRSADIVVAAVGVPEMIDASWVKPGAAVLDVGMNYVGAGRRCVGDVAFDDVSRVAGYLSPVPGGIGPVCVAELLRNTLRNALATKSREGDRRPRLRPAAG</sequence>
<dbReference type="SUPFAM" id="SSF51735">
    <property type="entry name" value="NAD(P)-binding Rossmann-fold domains"/>
    <property type="match status" value="1"/>
</dbReference>
<dbReference type="EMBL" id="OVEO01000005">
    <property type="protein sequence ID" value="SPQ95954.1"/>
    <property type="molecule type" value="Genomic_DNA"/>
</dbReference>
<dbReference type="PANTHER" id="PTHR48099:SF27">
    <property type="entry name" value="BIFUNCTIONAL PROTEIN FOLD 2"/>
    <property type="match status" value="1"/>
</dbReference>
<evidence type="ECO:0000256" key="2">
    <source>
        <dbReference type="ARBA" id="ARBA00011738"/>
    </source>
</evidence>
<feature type="domain" description="Tetrahydrofolate dehydrogenase/cyclohydrolase catalytic" evidence="8">
    <location>
        <begin position="85"/>
        <end position="196"/>
    </location>
</feature>
<organism evidence="10 11">
    <name type="scientific">Plasmodiophora brassicae</name>
    <name type="common">Clubroot disease agent</name>
    <dbReference type="NCBI Taxonomy" id="37360"/>
    <lineage>
        <taxon>Eukaryota</taxon>
        <taxon>Sar</taxon>
        <taxon>Rhizaria</taxon>
        <taxon>Endomyxa</taxon>
        <taxon>Phytomyxea</taxon>
        <taxon>Plasmodiophorida</taxon>
        <taxon>Plasmodiophoridae</taxon>
        <taxon>Plasmodiophora</taxon>
    </lineage>
</organism>
<dbReference type="Gene3D" id="3.40.50.10860">
    <property type="entry name" value="Leucine Dehydrogenase, chain A, domain 1"/>
    <property type="match status" value="1"/>
</dbReference>
<keyword evidence="5" id="KW-0521">NADP</keyword>
<dbReference type="AlphaFoldDB" id="A0A3P3Y767"/>
<evidence type="ECO:0000256" key="7">
    <source>
        <dbReference type="ARBA" id="ARBA00023268"/>
    </source>
</evidence>
<evidence type="ECO:0000256" key="4">
    <source>
        <dbReference type="ARBA" id="ARBA00022801"/>
    </source>
</evidence>
<evidence type="ECO:0000256" key="3">
    <source>
        <dbReference type="ARBA" id="ARBA00022563"/>
    </source>
</evidence>
<accession>A0A3P3Y767</accession>
<evidence type="ECO:0000259" key="9">
    <source>
        <dbReference type="Pfam" id="PF02882"/>
    </source>
</evidence>
<evidence type="ECO:0000313" key="10">
    <source>
        <dbReference type="EMBL" id="SPQ95954.1"/>
    </source>
</evidence>
<dbReference type="FunFam" id="3.40.50.10860:FF:000005">
    <property type="entry name" value="C-1-tetrahydrofolate synthase, cytoplasmic, putative"/>
    <property type="match status" value="1"/>
</dbReference>
<dbReference type="Gene3D" id="3.40.50.720">
    <property type="entry name" value="NAD(P)-binding Rossmann-like Domain"/>
    <property type="match status" value="1"/>
</dbReference>
<dbReference type="InterPro" id="IPR020630">
    <property type="entry name" value="THF_DH/CycHdrlase_cat_dom"/>
</dbReference>
<evidence type="ECO:0008006" key="12">
    <source>
        <dbReference type="Google" id="ProtNLM"/>
    </source>
</evidence>
<dbReference type="InterPro" id="IPR036291">
    <property type="entry name" value="NAD(P)-bd_dom_sf"/>
</dbReference>
<dbReference type="Pfam" id="PF00763">
    <property type="entry name" value="THF_DHG_CYH"/>
    <property type="match status" value="1"/>
</dbReference>
<dbReference type="Proteomes" id="UP000290189">
    <property type="component" value="Unassembled WGS sequence"/>
</dbReference>
<dbReference type="InterPro" id="IPR046346">
    <property type="entry name" value="Aminoacid_DH-like_N_sf"/>
</dbReference>
<dbReference type="InterPro" id="IPR020631">
    <property type="entry name" value="THF_DH/CycHdrlase_NAD-bd_dom"/>
</dbReference>
<evidence type="ECO:0000313" key="11">
    <source>
        <dbReference type="Proteomes" id="UP000290189"/>
    </source>
</evidence>
<name>A0A3P3Y767_PLABS</name>
<evidence type="ECO:0000256" key="1">
    <source>
        <dbReference type="ARBA" id="ARBA00004777"/>
    </source>
</evidence>
<keyword evidence="4" id="KW-0378">Hydrolase</keyword>